<organism evidence="2 3">
    <name type="scientific">Brevibacillus panacihumi</name>
    <dbReference type="NCBI Taxonomy" id="497735"/>
    <lineage>
        <taxon>Bacteria</taxon>
        <taxon>Bacillati</taxon>
        <taxon>Bacillota</taxon>
        <taxon>Bacilli</taxon>
        <taxon>Bacillales</taxon>
        <taxon>Paenibacillaceae</taxon>
        <taxon>Brevibacillus</taxon>
    </lineage>
</organism>
<dbReference type="Proteomes" id="UP000281915">
    <property type="component" value="Unassembled WGS sequence"/>
</dbReference>
<dbReference type="EMBL" id="RHHT01000046">
    <property type="protein sequence ID" value="RNB75057.1"/>
    <property type="molecule type" value="Genomic_DNA"/>
</dbReference>
<dbReference type="RefSeq" id="WP_122914724.1">
    <property type="nucleotide sequence ID" value="NZ_RHHT01000046.1"/>
</dbReference>
<evidence type="ECO:0008006" key="4">
    <source>
        <dbReference type="Google" id="ProtNLM"/>
    </source>
</evidence>
<name>A0A3M8CI90_9BACL</name>
<accession>A0A3M8CI90</accession>
<keyword evidence="1" id="KW-0472">Membrane</keyword>
<gene>
    <name evidence="2" type="ORF">EDM58_19030</name>
</gene>
<feature type="transmembrane region" description="Helical" evidence="1">
    <location>
        <begin position="171"/>
        <end position="195"/>
    </location>
</feature>
<feature type="transmembrane region" description="Helical" evidence="1">
    <location>
        <begin position="75"/>
        <end position="99"/>
    </location>
</feature>
<sequence length="337" mass="37123">MDKNAWQIAVFFAGAALGGMYLGGYEWLRFFAYFGSWGTFGLIGSSIGLGWFGYQVLLTCYRHGLRSLHDLFSHFFGEAIAPSLSALTHFFLLTYAGAITSQYASTLSNGFTAWFLILLPILIAAALVLGGWQRITSGMAISLSAGFLLYALIFMDQLHVPIPSLGYQLNFYWMVHALSFLGLHFLLCLVLCLPFTSRAANERSILLGVRTGCLLFFAVALLGHAILLAYWHDVHSSAAPTMLIISQLLPSAGWGHITLSFLHLGIWIAALFYSLAAPVAHRNDLRMQPIILVMMGIMLVFGGLAQAFPWSLSILASGATYCGLLLLLRMLWVRQRP</sequence>
<protein>
    <recommendedName>
        <fullName evidence="4">Transporter</fullName>
    </recommendedName>
</protein>
<keyword evidence="1" id="KW-1133">Transmembrane helix</keyword>
<evidence type="ECO:0000313" key="3">
    <source>
        <dbReference type="Proteomes" id="UP000281915"/>
    </source>
</evidence>
<feature type="transmembrane region" description="Helical" evidence="1">
    <location>
        <begin position="139"/>
        <end position="159"/>
    </location>
</feature>
<evidence type="ECO:0000256" key="1">
    <source>
        <dbReference type="SAM" id="Phobius"/>
    </source>
</evidence>
<comment type="caution">
    <text evidence="2">The sequence shown here is derived from an EMBL/GenBank/DDBJ whole genome shotgun (WGS) entry which is preliminary data.</text>
</comment>
<feature type="transmembrane region" description="Helical" evidence="1">
    <location>
        <begin position="30"/>
        <end position="54"/>
    </location>
</feature>
<feature type="transmembrane region" description="Helical" evidence="1">
    <location>
        <begin position="207"/>
        <end position="232"/>
    </location>
</feature>
<feature type="transmembrane region" description="Helical" evidence="1">
    <location>
        <begin position="5"/>
        <end position="24"/>
    </location>
</feature>
<dbReference type="PANTHER" id="PTHR37814">
    <property type="entry name" value="CONSERVED MEMBRANE PROTEIN"/>
    <property type="match status" value="1"/>
</dbReference>
<feature type="transmembrane region" description="Helical" evidence="1">
    <location>
        <begin position="111"/>
        <end position="132"/>
    </location>
</feature>
<feature type="transmembrane region" description="Helical" evidence="1">
    <location>
        <begin position="252"/>
        <end position="277"/>
    </location>
</feature>
<proteinExistence type="predicted"/>
<keyword evidence="1" id="KW-0812">Transmembrane</keyword>
<evidence type="ECO:0000313" key="2">
    <source>
        <dbReference type="EMBL" id="RNB75057.1"/>
    </source>
</evidence>
<feature type="transmembrane region" description="Helical" evidence="1">
    <location>
        <begin position="314"/>
        <end position="332"/>
    </location>
</feature>
<dbReference type="PANTHER" id="PTHR37814:SF1">
    <property type="entry name" value="MEMBRANE PROTEIN"/>
    <property type="match status" value="1"/>
</dbReference>
<reference evidence="2 3" key="1">
    <citation type="submission" date="2018-10" db="EMBL/GenBank/DDBJ databases">
        <title>Phylogenomics of Brevibacillus.</title>
        <authorList>
            <person name="Dunlap C."/>
        </authorList>
    </citation>
    <scope>NUCLEOTIDE SEQUENCE [LARGE SCALE GENOMIC DNA]</scope>
    <source>
        <strain evidence="2 3">JCM 15085</strain>
    </source>
</reference>
<dbReference type="InterPro" id="IPR038728">
    <property type="entry name" value="YkvI-like"/>
</dbReference>
<dbReference type="AlphaFoldDB" id="A0A3M8CI90"/>
<feature type="transmembrane region" description="Helical" evidence="1">
    <location>
        <begin position="289"/>
        <end position="308"/>
    </location>
</feature>